<evidence type="ECO:0000313" key="2">
    <source>
        <dbReference type="EMBL" id="TPX30006.1"/>
    </source>
</evidence>
<comment type="caution">
    <text evidence="2">The sequence shown here is derived from an EMBL/GenBank/DDBJ whole genome shotgun (WGS) entry which is preliminary data.</text>
</comment>
<feature type="transmembrane region" description="Helical" evidence="1">
    <location>
        <begin position="21"/>
        <end position="45"/>
    </location>
</feature>
<keyword evidence="1" id="KW-1133">Transmembrane helix</keyword>
<keyword evidence="1" id="KW-0472">Membrane</keyword>
<organism evidence="2 3">
    <name type="scientific">Synchytrium endobioticum</name>
    <dbReference type="NCBI Taxonomy" id="286115"/>
    <lineage>
        <taxon>Eukaryota</taxon>
        <taxon>Fungi</taxon>
        <taxon>Fungi incertae sedis</taxon>
        <taxon>Chytridiomycota</taxon>
        <taxon>Chytridiomycota incertae sedis</taxon>
        <taxon>Chytridiomycetes</taxon>
        <taxon>Synchytriales</taxon>
        <taxon>Synchytriaceae</taxon>
        <taxon>Synchytrium</taxon>
    </lineage>
</organism>
<accession>A0A507BW24</accession>
<name>A0A507BW24_9FUNG</name>
<keyword evidence="3" id="KW-1185">Reference proteome</keyword>
<gene>
    <name evidence="2" type="ORF">SeMB42_g08009</name>
</gene>
<feature type="non-terminal residue" evidence="2">
    <location>
        <position position="1"/>
    </location>
</feature>
<dbReference type="Proteomes" id="UP000317494">
    <property type="component" value="Unassembled WGS sequence"/>
</dbReference>
<protein>
    <submittedName>
        <fullName evidence="2">Uncharacterized protein</fullName>
    </submittedName>
</protein>
<dbReference type="VEuPathDB" id="FungiDB:SeMB42_g08009"/>
<evidence type="ECO:0000256" key="1">
    <source>
        <dbReference type="SAM" id="Phobius"/>
    </source>
</evidence>
<keyword evidence="1" id="KW-0812">Transmembrane</keyword>
<dbReference type="EMBL" id="QEAN01000749">
    <property type="protein sequence ID" value="TPX30006.1"/>
    <property type="molecule type" value="Genomic_DNA"/>
</dbReference>
<proteinExistence type="predicted"/>
<dbReference type="AlphaFoldDB" id="A0A507BW24"/>
<sequence>VLSTKIVDDASHRDAKGTGNVIIILLGLQMNYGLFPALMWSVLLYSTSLPSPANVSHYHGELATVLLLHVLQKAPFRPLGVDKRLPKPCKSMVMCVGILDSMTSIPCADLRASNEKINAIISPARSPQKNLQY</sequence>
<reference evidence="2 3" key="1">
    <citation type="journal article" date="2019" name="Sci. Rep.">
        <title>Comparative genomics of chytrid fungi reveal insights into the obligate biotrophic and pathogenic lifestyle of Synchytrium endobioticum.</title>
        <authorList>
            <person name="van de Vossenberg B.T.L.H."/>
            <person name="Warris S."/>
            <person name="Nguyen H.D.T."/>
            <person name="van Gent-Pelzer M.P.E."/>
            <person name="Joly D.L."/>
            <person name="van de Geest H.C."/>
            <person name="Bonants P.J.M."/>
            <person name="Smith D.S."/>
            <person name="Levesque C.A."/>
            <person name="van der Lee T.A.J."/>
        </authorList>
    </citation>
    <scope>NUCLEOTIDE SEQUENCE [LARGE SCALE GENOMIC DNA]</scope>
    <source>
        <strain evidence="2 3">MB42</strain>
    </source>
</reference>
<evidence type="ECO:0000313" key="3">
    <source>
        <dbReference type="Proteomes" id="UP000317494"/>
    </source>
</evidence>